<reference evidence="2 3" key="1">
    <citation type="submission" date="2014-11" db="EMBL/GenBank/DDBJ databases">
        <authorList>
            <person name="Zhu J."/>
            <person name="Qi W."/>
            <person name="Song R."/>
        </authorList>
    </citation>
    <scope>NUCLEOTIDE SEQUENCE [LARGE SCALE GENOMIC DNA]</scope>
</reference>
<sequence length="171" mass="19672">MLEQKLKEATQTTMENKEIADKRTQREKTPRPSNQRPSSPRQSPRRRKRPRRPQRHTALPACPEVHIPAFLATAGAAQPPPTTTTVEETLDRCEPRIRELLETQGRVTEAAESHLRRSYGVSEEDLEERIQQLKDRLYWQSQGWGDVAAYILYSAVSCFECVCMSLAERAR</sequence>
<proteinExistence type="predicted"/>
<dbReference type="Proteomes" id="UP000041254">
    <property type="component" value="Unassembled WGS sequence"/>
</dbReference>
<evidence type="ECO:0000256" key="1">
    <source>
        <dbReference type="SAM" id="MobiDB-lite"/>
    </source>
</evidence>
<feature type="compositionally biased region" description="Basic residues" evidence="1">
    <location>
        <begin position="43"/>
        <end position="55"/>
    </location>
</feature>
<organism evidence="2 3">
    <name type="scientific">Vitrella brassicaformis (strain CCMP3155)</name>
    <dbReference type="NCBI Taxonomy" id="1169540"/>
    <lineage>
        <taxon>Eukaryota</taxon>
        <taxon>Sar</taxon>
        <taxon>Alveolata</taxon>
        <taxon>Colpodellida</taxon>
        <taxon>Vitrellaceae</taxon>
        <taxon>Vitrella</taxon>
    </lineage>
</organism>
<feature type="compositionally biased region" description="Basic and acidic residues" evidence="1">
    <location>
        <begin position="15"/>
        <end position="30"/>
    </location>
</feature>
<name>A0A0G4EGE3_VITBC</name>
<dbReference type="EMBL" id="CDMY01000227">
    <property type="protein sequence ID" value="CEL94792.1"/>
    <property type="molecule type" value="Genomic_DNA"/>
</dbReference>
<gene>
    <name evidence="2" type="ORF">Vbra_11706</name>
</gene>
<feature type="region of interest" description="Disordered" evidence="1">
    <location>
        <begin position="1"/>
        <end position="63"/>
    </location>
</feature>
<evidence type="ECO:0000313" key="3">
    <source>
        <dbReference type="Proteomes" id="UP000041254"/>
    </source>
</evidence>
<dbReference type="InParanoid" id="A0A0G4EGE3"/>
<dbReference type="VEuPathDB" id="CryptoDB:Vbra_11706"/>
<keyword evidence="3" id="KW-1185">Reference proteome</keyword>
<evidence type="ECO:0000313" key="2">
    <source>
        <dbReference type="EMBL" id="CEL94792.1"/>
    </source>
</evidence>
<protein>
    <submittedName>
        <fullName evidence="2">Uncharacterized protein</fullName>
    </submittedName>
</protein>
<feature type="compositionally biased region" description="Low complexity" evidence="1">
    <location>
        <begin position="31"/>
        <end position="42"/>
    </location>
</feature>
<accession>A0A0G4EGE3</accession>
<dbReference type="AlphaFoldDB" id="A0A0G4EGE3"/>